<dbReference type="Gene3D" id="3.40.190.10">
    <property type="entry name" value="Periplasmic binding protein-like II"/>
    <property type="match status" value="1"/>
</dbReference>
<name>J9FG70_9ZZZZ</name>
<feature type="non-terminal residue" evidence="1">
    <location>
        <position position="1"/>
    </location>
</feature>
<evidence type="ECO:0008006" key="2">
    <source>
        <dbReference type="Google" id="ProtNLM"/>
    </source>
</evidence>
<reference evidence="1" key="1">
    <citation type="journal article" date="2012" name="PLoS ONE">
        <title>Gene sets for utilization of primary and secondary nutrition supplies in the distal gut of endangered iberian lynx.</title>
        <authorList>
            <person name="Alcaide M."/>
            <person name="Messina E."/>
            <person name="Richter M."/>
            <person name="Bargiela R."/>
            <person name="Peplies J."/>
            <person name="Huws S.A."/>
            <person name="Newbold C.J."/>
            <person name="Golyshin P.N."/>
            <person name="Simon M.A."/>
            <person name="Lopez G."/>
            <person name="Yakimov M.M."/>
            <person name="Ferrer M."/>
        </authorList>
    </citation>
    <scope>NUCLEOTIDE SEQUENCE</scope>
</reference>
<sequence length="168" mass="17083">GSAGVGTTSHLAGAALATSLGLELNHIPHAGGAASMMEVLAGRVPFMIDVMPNALPPVKAGRLKALAVTTPNRSPLLPTVPTMAELGAEGASIYAWDGFVAPRTMADETIAALNRALQSALADPAVKARLTKMGAVAEPGSPADFAAFIQSEGPKWQRLVNAVKAAAH</sequence>
<dbReference type="Gene3D" id="3.40.190.150">
    <property type="entry name" value="Bordetella uptake gene, domain 1"/>
    <property type="match status" value="1"/>
</dbReference>
<dbReference type="EMBL" id="AMCI01006981">
    <property type="protein sequence ID" value="EJW93428.1"/>
    <property type="molecule type" value="Genomic_DNA"/>
</dbReference>
<dbReference type="Pfam" id="PF03401">
    <property type="entry name" value="TctC"/>
    <property type="match status" value="1"/>
</dbReference>
<dbReference type="PANTHER" id="PTHR42928:SF5">
    <property type="entry name" value="BLR1237 PROTEIN"/>
    <property type="match status" value="1"/>
</dbReference>
<dbReference type="AlphaFoldDB" id="J9FG70"/>
<proteinExistence type="predicted"/>
<dbReference type="InterPro" id="IPR005064">
    <property type="entry name" value="BUG"/>
</dbReference>
<dbReference type="InterPro" id="IPR042100">
    <property type="entry name" value="Bug_dom1"/>
</dbReference>
<dbReference type="SUPFAM" id="SSF53850">
    <property type="entry name" value="Periplasmic binding protein-like II"/>
    <property type="match status" value="1"/>
</dbReference>
<protein>
    <recommendedName>
        <fullName evidence="2">Tripartite tricarboxylate transporter substrate binding protein</fullName>
    </recommendedName>
</protein>
<accession>J9FG70</accession>
<dbReference type="PANTHER" id="PTHR42928">
    <property type="entry name" value="TRICARBOXYLATE-BINDING PROTEIN"/>
    <property type="match status" value="1"/>
</dbReference>
<organism evidence="1">
    <name type="scientific">gut metagenome</name>
    <dbReference type="NCBI Taxonomy" id="749906"/>
    <lineage>
        <taxon>unclassified sequences</taxon>
        <taxon>metagenomes</taxon>
        <taxon>organismal metagenomes</taxon>
    </lineage>
</organism>
<evidence type="ECO:0000313" key="1">
    <source>
        <dbReference type="EMBL" id="EJW93428.1"/>
    </source>
</evidence>
<comment type="caution">
    <text evidence="1">The sequence shown here is derived from an EMBL/GenBank/DDBJ whole genome shotgun (WGS) entry which is preliminary data.</text>
</comment>
<gene>
    <name evidence="1" type="ORF">EVA_18465</name>
</gene>